<dbReference type="OrthoDB" id="5224601at2759"/>
<feature type="region of interest" description="Disordered" evidence="1">
    <location>
        <begin position="336"/>
        <end position="359"/>
    </location>
</feature>
<evidence type="ECO:0000313" key="3">
    <source>
        <dbReference type="EMBL" id="ROV93181.1"/>
    </source>
</evidence>
<keyword evidence="2" id="KW-0732">Signal</keyword>
<keyword evidence="4" id="KW-1185">Reference proteome</keyword>
<dbReference type="InterPro" id="IPR036673">
    <property type="entry name" value="Cyanovirin-N_sf"/>
</dbReference>
<feature type="chain" id="PRO_5019404927" description="Cyanovirin-N domain-containing protein" evidence="2">
    <location>
        <begin position="19"/>
        <end position="359"/>
    </location>
</feature>
<accession>A0A423VQ87</accession>
<protein>
    <recommendedName>
        <fullName evidence="5">Cyanovirin-N domain-containing protein</fullName>
    </recommendedName>
</protein>
<name>A0A423VQ87_9PEZI</name>
<sequence length="359" mass="39892">MRGPALLVTPLAAHLALAALSQDGLDLLYACEGLDIDPNTGVLSGKCQAGEDPALTSVDLNKCLRWGALIDPGSFYNTKLVSPVNGLTPTENGNFTRSCGPCYIIKRDEKGQAAAQLMCSCSAEGSFTKTEYTLDLTDILSVTNKGCLECMGTSGDCAPEVPLDPSKGLYNGDLDSDGFNNREELLDWLQLRVETERTPCEQHIARHPRFLPETWANTTHHRCKADYGLCYYQTPGLGCLSTFEAFQLIEGSKYWYRMHYSFNYYTMKIERLNRVFQLCKFPGQCKDETTNDSNFENCTKPNPLARYEDIIYDSGADSLLSQLYATTLLDSTVEMSRPTSAHPEKATTLQIKTKARDKK</sequence>
<proteinExistence type="predicted"/>
<feature type="signal peptide" evidence="2">
    <location>
        <begin position="1"/>
        <end position="18"/>
    </location>
</feature>
<dbReference type="AlphaFoldDB" id="A0A423VQ87"/>
<organism evidence="3 4">
    <name type="scientific">Cytospora schulzeri</name>
    <dbReference type="NCBI Taxonomy" id="448051"/>
    <lineage>
        <taxon>Eukaryota</taxon>
        <taxon>Fungi</taxon>
        <taxon>Dikarya</taxon>
        <taxon>Ascomycota</taxon>
        <taxon>Pezizomycotina</taxon>
        <taxon>Sordariomycetes</taxon>
        <taxon>Sordariomycetidae</taxon>
        <taxon>Diaporthales</taxon>
        <taxon>Cytosporaceae</taxon>
        <taxon>Cytospora</taxon>
    </lineage>
</organism>
<evidence type="ECO:0000256" key="1">
    <source>
        <dbReference type="SAM" id="MobiDB-lite"/>
    </source>
</evidence>
<evidence type="ECO:0000256" key="2">
    <source>
        <dbReference type="SAM" id="SignalP"/>
    </source>
</evidence>
<dbReference type="EMBL" id="LKEA01000046">
    <property type="protein sequence ID" value="ROV93181.1"/>
    <property type="molecule type" value="Genomic_DNA"/>
</dbReference>
<evidence type="ECO:0000313" key="4">
    <source>
        <dbReference type="Proteomes" id="UP000283895"/>
    </source>
</evidence>
<comment type="caution">
    <text evidence="3">The sequence shown here is derived from an EMBL/GenBank/DDBJ whole genome shotgun (WGS) entry which is preliminary data.</text>
</comment>
<dbReference type="STRING" id="356882.A0A423VQ87"/>
<dbReference type="Gene3D" id="2.30.60.10">
    <property type="entry name" value="Cyanovirin-N"/>
    <property type="match status" value="1"/>
</dbReference>
<reference evidence="3 4" key="1">
    <citation type="submission" date="2015-09" db="EMBL/GenBank/DDBJ databases">
        <title>Host preference determinants of Valsa canker pathogens revealed by comparative genomics.</title>
        <authorList>
            <person name="Yin Z."/>
            <person name="Huang L."/>
        </authorList>
    </citation>
    <scope>NUCLEOTIDE SEQUENCE [LARGE SCALE GENOMIC DNA]</scope>
    <source>
        <strain evidence="3 4">03-1</strain>
    </source>
</reference>
<evidence type="ECO:0008006" key="5">
    <source>
        <dbReference type="Google" id="ProtNLM"/>
    </source>
</evidence>
<dbReference type="Proteomes" id="UP000283895">
    <property type="component" value="Unassembled WGS sequence"/>
</dbReference>
<gene>
    <name evidence="3" type="ORF">VMCG_08701</name>
</gene>